<feature type="transmembrane region" description="Helical" evidence="1">
    <location>
        <begin position="485"/>
        <end position="501"/>
    </location>
</feature>
<sequence length="1002" mass="114926">MNYAKINNLVGWLCGAVATMVYIATADTFTSWWDTGEFIASAYKLEIVHQPGAPLFLMLQNLFSNFAFGDTTRIAFWMNIGSAICSGLTIVFLFWTITALARKIIDKKGNGTNWHILQIMGAGMVGALAYSFTDTFWYSAVESEVYAMSSLCTAVVFWLVLKWERRAHEPDANKWLLMIAYVMGLSIGVHLLNLLTIPALALVIYFRKTEQITWKGILKSLGLGILILAFILWGLVQYMVKSAAYVDLFFVNTLGLPFGSGIVIFMAFILGALIFGVVYSIRRTKPILNVVVLGICFVLVGFSSYSMLLIRAQTNISLNNNGPDNVFSFLGYLSREQYASEPLLKGSSFDAKVKEAQTQYTYRKDENGYTKIETNRKYTYDKETLFPRMYSEKHTAYYQHYLNLNPTQSPTFADNLNFFFSYQLNDMYMRYFMWNFAGRQNDKQGHGTYTEGNWLSGINFLDNARLGGQEALSPSMQSDPSRNNYFFLPLLLGIMGLLWHIKRRKQDALIVALLFFFTGIAIVIYLNQTPMQPRERDYAYAGSFYVFAIWIGLGVFGMIDIMKRKIMLIPASLLSLAICLAVGPGLLITENWDDHNRADRAMTREVAFNYLTSCEPNAILFTYADNDTFPLWYLQEVEGIRTDVRIVNLSYLQSDWYVKQSMQDINEAKRLPLNFEVSKIAKGVRDGLPVVDMNIETHTDVRTLVDIMLSDNRNNQIQMQNGEYVNILPTKKIQLPIDKDSVIRNKVVPKDWEKAIPDHMEWIYNKDYVSRAELCMMEILANNNWERPIYFGMMLPEESLMGLDKYLVSEGFVYRLMPVELNQISDEITLINSDTLHRNITQKYRWGNIHTLEHFDPDSNFMYENFILSNVFLNSLTSLMTENKFDKAKEVALIAYDNMPKKVSSMKQAYLNSVIVDTLYKTKELEKARLLTGKNLRFVDEEMNYNYAVMQDKNAALDGRGLRLAFASLDNYQKILSDADDEELLAATVALNDKYKKIYHLQ</sequence>
<dbReference type="InterPro" id="IPR052724">
    <property type="entry name" value="GT117_domain-containing"/>
</dbReference>
<gene>
    <name evidence="2" type="ORF">FAZ15_05855</name>
</gene>
<feature type="transmembrane region" description="Helical" evidence="1">
    <location>
        <begin position="287"/>
        <end position="310"/>
    </location>
</feature>
<keyword evidence="1" id="KW-0472">Membrane</keyword>
<reference evidence="2 3" key="1">
    <citation type="submission" date="2019-04" db="EMBL/GenBank/DDBJ databases">
        <title>Sphingobacterium olei sp. nov., isolated from oil-contaminated soil.</title>
        <authorList>
            <person name="Liu B."/>
        </authorList>
    </citation>
    <scope>NUCLEOTIDE SEQUENCE [LARGE SCALE GENOMIC DNA]</scope>
    <source>
        <strain evidence="2 3">HAL-9</strain>
    </source>
</reference>
<feature type="transmembrane region" description="Helical" evidence="1">
    <location>
        <begin position="538"/>
        <end position="559"/>
    </location>
</feature>
<comment type="caution">
    <text evidence="2">The sequence shown here is derived from an EMBL/GenBank/DDBJ whole genome shotgun (WGS) entry which is preliminary data.</text>
</comment>
<dbReference type="Pfam" id="PF11028">
    <property type="entry name" value="TMEM260-like"/>
    <property type="match status" value="1"/>
</dbReference>
<feature type="transmembrane region" description="Helical" evidence="1">
    <location>
        <begin position="508"/>
        <end position="526"/>
    </location>
</feature>
<evidence type="ECO:0000313" key="2">
    <source>
        <dbReference type="EMBL" id="TJZ62034.1"/>
    </source>
</evidence>
<protein>
    <submittedName>
        <fullName evidence="2">DUF2723 domain-containing protein</fullName>
    </submittedName>
</protein>
<keyword evidence="1" id="KW-1133">Transmembrane helix</keyword>
<evidence type="ECO:0000313" key="3">
    <source>
        <dbReference type="Proteomes" id="UP000306808"/>
    </source>
</evidence>
<proteinExistence type="predicted"/>
<dbReference type="EMBL" id="SUME01000002">
    <property type="protein sequence ID" value="TJZ62034.1"/>
    <property type="molecule type" value="Genomic_DNA"/>
</dbReference>
<dbReference type="AlphaFoldDB" id="A0A4U0PGW1"/>
<dbReference type="InterPro" id="IPR021280">
    <property type="entry name" value="TMEM260-like"/>
</dbReference>
<dbReference type="PANTHER" id="PTHR16214:SF3">
    <property type="entry name" value="TRANSMEMBRANE PROTEIN 260"/>
    <property type="match status" value="1"/>
</dbReference>
<dbReference type="Proteomes" id="UP000306808">
    <property type="component" value="Unassembled WGS sequence"/>
</dbReference>
<dbReference type="OrthoDB" id="9807602at2"/>
<evidence type="ECO:0000256" key="1">
    <source>
        <dbReference type="SAM" id="Phobius"/>
    </source>
</evidence>
<feature type="transmembrane region" description="Helical" evidence="1">
    <location>
        <begin position="256"/>
        <end position="280"/>
    </location>
</feature>
<dbReference type="PANTHER" id="PTHR16214">
    <property type="entry name" value="TRANSMEMBRANE PROTEIN 260"/>
    <property type="match status" value="1"/>
</dbReference>
<feature type="transmembrane region" description="Helical" evidence="1">
    <location>
        <begin position="175"/>
        <end position="205"/>
    </location>
</feature>
<accession>A0A4U0PGW1</accession>
<feature type="transmembrane region" description="Helical" evidence="1">
    <location>
        <begin position="217"/>
        <end position="236"/>
    </location>
</feature>
<keyword evidence="3" id="KW-1185">Reference proteome</keyword>
<feature type="transmembrane region" description="Helical" evidence="1">
    <location>
        <begin position="75"/>
        <end position="95"/>
    </location>
</feature>
<keyword evidence="1" id="KW-0812">Transmembrane</keyword>
<dbReference type="RefSeq" id="WP_136900379.1">
    <property type="nucleotide sequence ID" value="NZ_SUME01000002.1"/>
</dbReference>
<feature type="transmembrane region" description="Helical" evidence="1">
    <location>
        <begin position="566"/>
        <end position="587"/>
    </location>
</feature>
<feature type="transmembrane region" description="Helical" evidence="1">
    <location>
        <begin position="115"/>
        <end position="133"/>
    </location>
</feature>
<name>A0A4U0PGW1_9SPHI</name>
<organism evidence="2 3">
    <name type="scientific">Sphingobacterium olei</name>
    <dbReference type="NCBI Taxonomy" id="2571155"/>
    <lineage>
        <taxon>Bacteria</taxon>
        <taxon>Pseudomonadati</taxon>
        <taxon>Bacteroidota</taxon>
        <taxon>Sphingobacteriia</taxon>
        <taxon>Sphingobacteriales</taxon>
        <taxon>Sphingobacteriaceae</taxon>
        <taxon>Sphingobacterium</taxon>
    </lineage>
</organism>